<dbReference type="Ensembl" id="ENSLLET00000018616.1">
    <property type="protein sequence ID" value="ENSLLEP00000017915.1"/>
    <property type="gene ID" value="ENSLLEG00000011422.1"/>
</dbReference>
<feature type="domain" description="Reverse transcriptase" evidence="1">
    <location>
        <begin position="197"/>
        <end position="394"/>
    </location>
</feature>
<accession>A0A8C5MPY8</accession>
<protein>
    <recommendedName>
        <fullName evidence="1">Reverse transcriptase domain-containing protein</fullName>
    </recommendedName>
</protein>
<dbReference type="InterPro" id="IPR000477">
    <property type="entry name" value="RT_dom"/>
</dbReference>
<dbReference type="Proteomes" id="UP000694569">
    <property type="component" value="Unplaced"/>
</dbReference>
<evidence type="ECO:0000313" key="3">
    <source>
        <dbReference type="Proteomes" id="UP000694569"/>
    </source>
</evidence>
<evidence type="ECO:0000259" key="1">
    <source>
        <dbReference type="PROSITE" id="PS50878"/>
    </source>
</evidence>
<dbReference type="PROSITE" id="PS50878">
    <property type="entry name" value="RT_POL"/>
    <property type="match status" value="1"/>
</dbReference>
<dbReference type="PANTHER" id="PTHR31635">
    <property type="entry name" value="REVERSE TRANSCRIPTASE DOMAIN-CONTAINING PROTEIN-RELATED"/>
    <property type="match status" value="1"/>
</dbReference>
<evidence type="ECO:0000313" key="2">
    <source>
        <dbReference type="Ensembl" id="ENSLLEP00000017915.1"/>
    </source>
</evidence>
<dbReference type="OrthoDB" id="9909359at2759"/>
<dbReference type="GeneTree" id="ENSGT00940000163630"/>
<dbReference type="PANTHER" id="PTHR31635:SF196">
    <property type="entry name" value="REVERSE TRANSCRIPTASE DOMAIN-CONTAINING PROTEIN-RELATED"/>
    <property type="match status" value="1"/>
</dbReference>
<reference evidence="2" key="2">
    <citation type="submission" date="2025-09" db="UniProtKB">
        <authorList>
            <consortium name="Ensembl"/>
        </authorList>
    </citation>
    <scope>IDENTIFICATION</scope>
</reference>
<dbReference type="AlphaFoldDB" id="A0A8C5MPY8"/>
<organism evidence="2 3">
    <name type="scientific">Leptobrachium leishanense</name>
    <name type="common">Leishan spiny toad</name>
    <dbReference type="NCBI Taxonomy" id="445787"/>
    <lineage>
        <taxon>Eukaryota</taxon>
        <taxon>Metazoa</taxon>
        <taxon>Chordata</taxon>
        <taxon>Craniata</taxon>
        <taxon>Vertebrata</taxon>
        <taxon>Euteleostomi</taxon>
        <taxon>Amphibia</taxon>
        <taxon>Batrachia</taxon>
        <taxon>Anura</taxon>
        <taxon>Pelobatoidea</taxon>
        <taxon>Megophryidae</taxon>
        <taxon>Leptobrachium</taxon>
    </lineage>
</organism>
<name>A0A8C5MPY8_9ANUR</name>
<sequence length="394" mass="44644">MSRKRKEMNKRLLEAHSFLVDSYRAHVAHHTPITSEQYKADKGSYAKLAEEKAQYSWLHQKKHFFRWGNKPGKLLANLLKLQHPSAPAITRIKTPTGEVLTDPTDINRFFHDYFETFYKAELDEWKVQAKFFITAGMPELDRETREKLNAPISSNDISTAISRLRSHKTPGPDGFSAEYYKMLEGHLVPHLMTLYNNILQGKAPPPSFNASRMIMIPKPDKGPLLITSYRPISLLNTDLKLLSAIMARRLQAPLTQFISPTQTGFLTGRQSTQNVTKALAAIWSSNNRTQSSDLLLNCDADRTTICGQRPYLRRFLKYHSFGVPILNLFNALYDTPSATITTNGFNATPFTLERGTRQGCPLSPLLFNLALEPLLRIFQTCPDFSGIQIGSQEV</sequence>
<dbReference type="Pfam" id="PF00078">
    <property type="entry name" value="RVT_1"/>
    <property type="match status" value="1"/>
</dbReference>
<dbReference type="InterPro" id="IPR043502">
    <property type="entry name" value="DNA/RNA_pol_sf"/>
</dbReference>
<keyword evidence="3" id="KW-1185">Reference proteome</keyword>
<dbReference type="SUPFAM" id="SSF56672">
    <property type="entry name" value="DNA/RNA polymerases"/>
    <property type="match status" value="1"/>
</dbReference>
<proteinExistence type="predicted"/>
<reference evidence="2" key="1">
    <citation type="submission" date="2025-08" db="UniProtKB">
        <authorList>
            <consortium name="Ensembl"/>
        </authorList>
    </citation>
    <scope>IDENTIFICATION</scope>
</reference>